<evidence type="ECO:0000259" key="6">
    <source>
        <dbReference type="Pfam" id="PF13860"/>
    </source>
</evidence>
<evidence type="ECO:0000259" key="7">
    <source>
        <dbReference type="Pfam" id="PF13861"/>
    </source>
</evidence>
<dbReference type="AlphaFoldDB" id="A0A6L6QGK0"/>
<accession>A0A6L6QGK0</accession>
<comment type="similarity">
    <text evidence="1 5">Belongs to the FlgD family.</text>
</comment>
<proteinExistence type="inferred from homology"/>
<dbReference type="Gene3D" id="2.60.40.4070">
    <property type="match status" value="1"/>
</dbReference>
<keyword evidence="8" id="KW-0282">Flagellum</keyword>
<dbReference type="Gene3D" id="2.30.30.910">
    <property type="match status" value="1"/>
</dbReference>
<keyword evidence="9" id="KW-1185">Reference proteome</keyword>
<dbReference type="OrthoDB" id="9785233at2"/>
<dbReference type="Proteomes" id="UP000472320">
    <property type="component" value="Unassembled WGS sequence"/>
</dbReference>
<dbReference type="EMBL" id="WNKX01000006">
    <property type="protein sequence ID" value="MTW11037.1"/>
    <property type="molecule type" value="Genomic_DNA"/>
</dbReference>
<evidence type="ECO:0000313" key="8">
    <source>
        <dbReference type="EMBL" id="MTW11037.1"/>
    </source>
</evidence>
<evidence type="ECO:0000313" key="9">
    <source>
        <dbReference type="Proteomes" id="UP000472320"/>
    </source>
</evidence>
<keyword evidence="3 5" id="KW-1005">Bacterial flagellum biogenesis</keyword>
<comment type="caution">
    <text evidence="8">The sequence shown here is derived from an EMBL/GenBank/DDBJ whole genome shotgun (WGS) entry which is preliminary data.</text>
</comment>
<feature type="domain" description="FlgD/Vpr Ig-like" evidence="6">
    <location>
        <begin position="113"/>
        <end position="186"/>
    </location>
</feature>
<name>A0A6L6QGK0_9BURK</name>
<keyword evidence="8" id="KW-0969">Cilium</keyword>
<feature type="domain" description="FlgD Tudor-like" evidence="7">
    <location>
        <begin position="94"/>
        <end position="228"/>
    </location>
</feature>
<evidence type="ECO:0000256" key="3">
    <source>
        <dbReference type="ARBA" id="ARBA00022795"/>
    </source>
</evidence>
<comment type="function">
    <text evidence="4 5">Required for flagellar hook formation. May act as a scaffolding protein.</text>
</comment>
<protein>
    <recommendedName>
        <fullName evidence="2 5">Basal-body rod modification protein FlgD</fullName>
    </recommendedName>
</protein>
<dbReference type="Pfam" id="PF03963">
    <property type="entry name" value="FlgD"/>
    <property type="match status" value="1"/>
</dbReference>
<dbReference type="Pfam" id="PF13860">
    <property type="entry name" value="FlgD_ig"/>
    <property type="match status" value="1"/>
</dbReference>
<evidence type="ECO:0000256" key="1">
    <source>
        <dbReference type="ARBA" id="ARBA00010577"/>
    </source>
</evidence>
<gene>
    <name evidence="8" type="ORF">GM658_10530</name>
</gene>
<dbReference type="InterPro" id="IPR025965">
    <property type="entry name" value="FlgD/Vpr_Ig-like"/>
</dbReference>
<dbReference type="RefSeq" id="WP_155453989.1">
    <property type="nucleotide sequence ID" value="NZ_WNKX01000006.1"/>
</dbReference>
<keyword evidence="8" id="KW-0966">Cell projection</keyword>
<evidence type="ECO:0000256" key="2">
    <source>
        <dbReference type="ARBA" id="ARBA00016013"/>
    </source>
</evidence>
<dbReference type="InterPro" id="IPR025963">
    <property type="entry name" value="FLgD_Tudor"/>
</dbReference>
<sequence length="231" mass="23574">MAITNTPVTGGGAPSQALLNAVNTRGNNGSSDKSVSADQDKFMTLLITQLKNQDPLNPLDNAQVTSQLAQLQTVTGINKLNETINSLKSDYATSASLQATNLINHGVLAPGKNMQLAGGKGLFGIDLANAVDTLQIDIKNSSGKVVHSLSLQAVDAGTLPLTWDGKLDDGTTAPDGMYTVDVSGTVGGKADTGVQALSFGTVASVSTGAGGVKLNVPALGQLTMNDIKQVL</sequence>
<dbReference type="InterPro" id="IPR005648">
    <property type="entry name" value="FlgD"/>
</dbReference>
<dbReference type="Pfam" id="PF13861">
    <property type="entry name" value="FLgD_tudor"/>
    <property type="match status" value="1"/>
</dbReference>
<evidence type="ECO:0000256" key="5">
    <source>
        <dbReference type="RuleBase" id="RU362076"/>
    </source>
</evidence>
<organism evidence="8 9">
    <name type="scientific">Massilia eburnea</name>
    <dbReference type="NCBI Taxonomy" id="1776165"/>
    <lineage>
        <taxon>Bacteria</taxon>
        <taxon>Pseudomonadati</taxon>
        <taxon>Pseudomonadota</taxon>
        <taxon>Betaproteobacteria</taxon>
        <taxon>Burkholderiales</taxon>
        <taxon>Oxalobacteraceae</taxon>
        <taxon>Telluria group</taxon>
        <taxon>Massilia</taxon>
    </lineage>
</organism>
<reference evidence="8 9" key="1">
    <citation type="submission" date="2019-11" db="EMBL/GenBank/DDBJ databases">
        <title>Type strains purchased from KCTC, JCM and DSMZ.</title>
        <authorList>
            <person name="Lu H."/>
        </authorList>
    </citation>
    <scope>NUCLEOTIDE SEQUENCE [LARGE SCALE GENOMIC DNA]</scope>
    <source>
        <strain evidence="8 9">JCM 31587</strain>
    </source>
</reference>
<dbReference type="GO" id="GO:0044781">
    <property type="term" value="P:bacterial-type flagellum organization"/>
    <property type="evidence" value="ECO:0007669"/>
    <property type="project" value="UniProtKB-UniRule"/>
</dbReference>
<evidence type="ECO:0000256" key="4">
    <source>
        <dbReference type="ARBA" id="ARBA00024746"/>
    </source>
</evidence>